<dbReference type="CDD" id="cd17476">
    <property type="entry name" value="MFS_Amf1_MDR_like"/>
    <property type="match status" value="1"/>
</dbReference>
<feature type="transmembrane region" description="Helical" evidence="5">
    <location>
        <begin position="99"/>
        <end position="119"/>
    </location>
</feature>
<keyword evidence="4 5" id="KW-0472">Membrane</keyword>
<dbReference type="STRING" id="653667.S9XJL3"/>
<evidence type="ECO:0000313" key="7">
    <source>
        <dbReference type="EMBL" id="EPY53891.1"/>
    </source>
</evidence>
<protein>
    <submittedName>
        <fullName evidence="7">Membrane transporter</fullName>
    </submittedName>
</protein>
<feature type="transmembrane region" description="Helical" evidence="5">
    <location>
        <begin position="363"/>
        <end position="382"/>
    </location>
</feature>
<evidence type="ECO:0000256" key="4">
    <source>
        <dbReference type="ARBA" id="ARBA00023136"/>
    </source>
</evidence>
<feature type="transmembrane region" description="Helical" evidence="5">
    <location>
        <begin position="191"/>
        <end position="211"/>
    </location>
</feature>
<feature type="transmembrane region" description="Helical" evidence="5">
    <location>
        <begin position="466"/>
        <end position="490"/>
    </location>
</feature>
<evidence type="ECO:0000259" key="6">
    <source>
        <dbReference type="PROSITE" id="PS50850"/>
    </source>
</evidence>
<dbReference type="InterPro" id="IPR036259">
    <property type="entry name" value="MFS_trans_sf"/>
</dbReference>
<sequence>MTDSTLEDPALSTNGNSIRTKQPMPLIHEVIFVFIVSTAQLMTQAGLGQTIVPLHIVGNSLGTTNAGQLSWFPASFSLTVGTFILIAGKLGDIYGHKKMFVFGYAWYSLWSLISGFSVYAKSAIMFDVCRALTGIGPAFLLPSALAILGRVYPPGKRKQFMFCVFGATAPSGYLLGAVFSAIFAQLSWWPWVYWSTCIICFAFCLIGWLVIPDTQKENRQVREKALEKPHFDILGSFFGVAGLVLVNFAWNQAPVVGWQVPYVYILLIVGVLSLIIFVYVEHKTVQPLLPPDTFNGEIGFILMSVAAGWSCFGIWIYYLWNFLEVLRGQTPLLTAGQWTPVCITGGLAAAITGILLSKIRPIFVMIIAMVSFTVGSILLATVPIHQSYWAQTFVSIAVTPFGMDMSFPAATLAISDYVSKENQGIAASLVSTVVNYSTSIGLGIAGTVESHLNHEGKDVLRGYRSAWYLGIGFGGLGIAVSSIAAIRISVKSKNERKRVMLERMGD</sequence>
<dbReference type="RefSeq" id="XP_013020998.1">
    <property type="nucleotide sequence ID" value="XM_013165544.1"/>
</dbReference>
<dbReference type="GeneID" id="25037204"/>
<evidence type="ECO:0000313" key="8">
    <source>
        <dbReference type="Proteomes" id="UP000015464"/>
    </source>
</evidence>
<keyword evidence="3 5" id="KW-1133">Transmembrane helix</keyword>
<dbReference type="PANTHER" id="PTHR42718:SF1">
    <property type="entry name" value="LOW AFFINITY AMMONIUM TRANSPORTER"/>
    <property type="match status" value="1"/>
</dbReference>
<dbReference type="OrthoDB" id="2130629at2759"/>
<reference evidence="7 8" key="1">
    <citation type="journal article" date="2011" name="Science">
        <title>Comparative functional genomics of the fission yeasts.</title>
        <authorList>
            <person name="Rhind N."/>
            <person name="Chen Z."/>
            <person name="Yassour M."/>
            <person name="Thompson D.A."/>
            <person name="Haas B.J."/>
            <person name="Habib N."/>
            <person name="Wapinski I."/>
            <person name="Roy S."/>
            <person name="Lin M.F."/>
            <person name="Heiman D.I."/>
            <person name="Young S.K."/>
            <person name="Furuya K."/>
            <person name="Guo Y."/>
            <person name="Pidoux A."/>
            <person name="Chen H.M."/>
            <person name="Robbertse B."/>
            <person name="Goldberg J.M."/>
            <person name="Aoki K."/>
            <person name="Bayne E.H."/>
            <person name="Berlin A.M."/>
            <person name="Desjardins C.A."/>
            <person name="Dobbs E."/>
            <person name="Dukaj L."/>
            <person name="Fan L."/>
            <person name="FitzGerald M.G."/>
            <person name="French C."/>
            <person name="Gujja S."/>
            <person name="Hansen K."/>
            <person name="Keifenheim D."/>
            <person name="Levin J.Z."/>
            <person name="Mosher R.A."/>
            <person name="Mueller C.A."/>
            <person name="Pfiffner J."/>
            <person name="Priest M."/>
            <person name="Russ C."/>
            <person name="Smialowska A."/>
            <person name="Swoboda P."/>
            <person name="Sykes S.M."/>
            <person name="Vaughn M."/>
            <person name="Vengrova S."/>
            <person name="Yoder R."/>
            <person name="Zeng Q."/>
            <person name="Allshire R."/>
            <person name="Baulcombe D."/>
            <person name="Birren B.W."/>
            <person name="Brown W."/>
            <person name="Ekwall K."/>
            <person name="Kellis M."/>
            <person name="Leatherwood J."/>
            <person name="Levin H."/>
            <person name="Margalit H."/>
            <person name="Martienssen R."/>
            <person name="Nieduszynski C.A."/>
            <person name="Spatafora J.W."/>
            <person name="Friedman N."/>
            <person name="Dalgaard J.Z."/>
            <person name="Baumann P."/>
            <person name="Niki H."/>
            <person name="Regev A."/>
            <person name="Nusbaum C."/>
        </authorList>
    </citation>
    <scope>NUCLEOTIDE SEQUENCE [LARGE SCALE GENOMIC DNA]</scope>
    <source>
        <strain evidence="8">OY26 / ATCC MYA-4695 / CBS 11777 / NBRC 106824 / NRRL Y48691</strain>
    </source>
</reference>
<feature type="transmembrane region" description="Helical" evidence="5">
    <location>
        <begin position="338"/>
        <end position="356"/>
    </location>
</feature>
<feature type="transmembrane region" description="Helical" evidence="5">
    <location>
        <begin position="231"/>
        <end position="250"/>
    </location>
</feature>
<evidence type="ECO:0000256" key="2">
    <source>
        <dbReference type="ARBA" id="ARBA00022692"/>
    </source>
</evidence>
<organism evidence="7 8">
    <name type="scientific">Schizosaccharomyces cryophilus (strain OY26 / ATCC MYA-4695 / CBS 11777 / NBRC 106824 / NRRL Y48691)</name>
    <name type="common">Fission yeast</name>
    <dbReference type="NCBI Taxonomy" id="653667"/>
    <lineage>
        <taxon>Eukaryota</taxon>
        <taxon>Fungi</taxon>
        <taxon>Dikarya</taxon>
        <taxon>Ascomycota</taxon>
        <taxon>Taphrinomycotina</taxon>
        <taxon>Schizosaccharomycetes</taxon>
        <taxon>Schizosaccharomycetales</taxon>
        <taxon>Schizosaccharomycetaceae</taxon>
        <taxon>Schizosaccharomyces</taxon>
    </lineage>
</organism>
<dbReference type="Gene3D" id="1.20.1250.20">
    <property type="entry name" value="MFS general substrate transporter like domains"/>
    <property type="match status" value="2"/>
</dbReference>
<dbReference type="PROSITE" id="PS50850">
    <property type="entry name" value="MFS"/>
    <property type="match status" value="1"/>
</dbReference>
<feature type="domain" description="Major facilitator superfamily (MFS) profile" evidence="6">
    <location>
        <begin position="32"/>
        <end position="493"/>
    </location>
</feature>
<feature type="transmembrane region" description="Helical" evidence="5">
    <location>
        <begin position="300"/>
        <end position="318"/>
    </location>
</feature>
<dbReference type="HOGENOM" id="CLU_000960_27_4_1"/>
<dbReference type="GO" id="GO:0016020">
    <property type="term" value="C:membrane"/>
    <property type="evidence" value="ECO:0007669"/>
    <property type="project" value="UniProtKB-SubCell"/>
</dbReference>
<feature type="transmembrane region" description="Helical" evidence="5">
    <location>
        <begin position="425"/>
        <end position="446"/>
    </location>
</feature>
<dbReference type="InterPro" id="IPR020846">
    <property type="entry name" value="MFS_dom"/>
</dbReference>
<gene>
    <name evidence="7" type="ORF">SPOG_02883</name>
</gene>
<feature type="transmembrane region" description="Helical" evidence="5">
    <location>
        <begin position="388"/>
        <end position="413"/>
    </location>
</feature>
<evidence type="ECO:0000256" key="5">
    <source>
        <dbReference type="SAM" id="Phobius"/>
    </source>
</evidence>
<dbReference type="GO" id="GO:0022857">
    <property type="term" value="F:transmembrane transporter activity"/>
    <property type="evidence" value="ECO:0007669"/>
    <property type="project" value="InterPro"/>
</dbReference>
<evidence type="ECO:0000256" key="3">
    <source>
        <dbReference type="ARBA" id="ARBA00022989"/>
    </source>
</evidence>
<dbReference type="eggNOG" id="KOG0254">
    <property type="taxonomic scope" value="Eukaryota"/>
</dbReference>
<proteinExistence type="predicted"/>
<feature type="transmembrane region" description="Helical" evidence="5">
    <location>
        <begin position="262"/>
        <end position="280"/>
    </location>
</feature>
<dbReference type="AlphaFoldDB" id="S9XJL3"/>
<feature type="transmembrane region" description="Helical" evidence="5">
    <location>
        <begin position="68"/>
        <end position="87"/>
    </location>
</feature>
<dbReference type="OMA" id="RIPYPML"/>
<keyword evidence="8" id="KW-1185">Reference proteome</keyword>
<name>S9XJL3_SCHCR</name>
<keyword evidence="2 5" id="KW-0812">Transmembrane</keyword>
<feature type="transmembrane region" description="Helical" evidence="5">
    <location>
        <begin position="131"/>
        <end position="148"/>
    </location>
</feature>
<dbReference type="InterPro" id="IPR011701">
    <property type="entry name" value="MFS"/>
</dbReference>
<dbReference type="PANTHER" id="PTHR42718">
    <property type="entry name" value="MAJOR FACILITATOR SUPERFAMILY MULTIDRUG TRANSPORTER MFSC"/>
    <property type="match status" value="1"/>
</dbReference>
<evidence type="ECO:0000256" key="1">
    <source>
        <dbReference type="ARBA" id="ARBA00004141"/>
    </source>
</evidence>
<dbReference type="Proteomes" id="UP000015464">
    <property type="component" value="Unassembled WGS sequence"/>
</dbReference>
<feature type="transmembrane region" description="Helical" evidence="5">
    <location>
        <begin position="160"/>
        <end position="185"/>
    </location>
</feature>
<dbReference type="Pfam" id="PF07690">
    <property type="entry name" value="MFS_1"/>
    <property type="match status" value="1"/>
</dbReference>
<comment type="subcellular location">
    <subcellularLocation>
        <location evidence="1">Membrane</location>
        <topology evidence="1">Multi-pass membrane protein</topology>
    </subcellularLocation>
</comment>
<dbReference type="SUPFAM" id="SSF103473">
    <property type="entry name" value="MFS general substrate transporter"/>
    <property type="match status" value="2"/>
</dbReference>
<dbReference type="EMBL" id="KE546988">
    <property type="protein sequence ID" value="EPY53891.1"/>
    <property type="molecule type" value="Genomic_DNA"/>
</dbReference>
<feature type="transmembrane region" description="Helical" evidence="5">
    <location>
        <begin position="26"/>
        <end position="48"/>
    </location>
</feature>
<accession>S9XJL3</accession>